<evidence type="ECO:0000256" key="8">
    <source>
        <dbReference type="ARBA" id="ARBA00023326"/>
    </source>
</evidence>
<dbReference type="SUPFAM" id="SSF48208">
    <property type="entry name" value="Six-hairpin glycosidases"/>
    <property type="match status" value="1"/>
</dbReference>
<protein>
    <recommendedName>
        <fullName evidence="3">cellulase</fullName>
        <ecNumber evidence="3">3.2.1.4</ecNumber>
    </recommendedName>
</protein>
<comment type="similarity">
    <text evidence="2">Belongs to the glycosyl hydrolase 9 (cellulase E) family.</text>
</comment>
<evidence type="ECO:0000259" key="9">
    <source>
        <dbReference type="Pfam" id="PF00759"/>
    </source>
</evidence>
<name>A0A498JH51_MALDO</name>
<sequence length="121" mass="13499">MTTKKHCLRPYYSSRGKTSGPAPIIANGWTYNTGLTDGYYDAGDNVKFGFPITVTTTMMAWSVIEFRDSMPPNELRNALVAIQWANDYLFKIVSQPNRIFVQRVVQGVEALGSMALRGTQS</sequence>
<dbReference type="AlphaFoldDB" id="A0A498JH51"/>
<dbReference type="InterPro" id="IPR012341">
    <property type="entry name" value="6hp_glycosidase-like_sf"/>
</dbReference>
<evidence type="ECO:0000256" key="1">
    <source>
        <dbReference type="ARBA" id="ARBA00000966"/>
    </source>
</evidence>
<evidence type="ECO:0000256" key="4">
    <source>
        <dbReference type="ARBA" id="ARBA00022801"/>
    </source>
</evidence>
<evidence type="ECO:0000256" key="5">
    <source>
        <dbReference type="ARBA" id="ARBA00023001"/>
    </source>
</evidence>
<evidence type="ECO:0000313" key="11">
    <source>
        <dbReference type="Proteomes" id="UP000290289"/>
    </source>
</evidence>
<dbReference type="EMBL" id="RDQH01000333">
    <property type="protein sequence ID" value="RXH94215.1"/>
    <property type="molecule type" value="Genomic_DNA"/>
</dbReference>
<dbReference type="GO" id="GO:0008810">
    <property type="term" value="F:cellulase activity"/>
    <property type="evidence" value="ECO:0007669"/>
    <property type="project" value="UniProtKB-EC"/>
</dbReference>
<keyword evidence="11" id="KW-1185">Reference proteome</keyword>
<feature type="domain" description="Glycoside hydrolase family 9" evidence="9">
    <location>
        <begin position="30"/>
        <end position="102"/>
    </location>
</feature>
<dbReference type="EC" id="3.2.1.4" evidence="3"/>
<evidence type="ECO:0000256" key="2">
    <source>
        <dbReference type="ARBA" id="ARBA00007072"/>
    </source>
</evidence>
<keyword evidence="4" id="KW-0378">Hydrolase</keyword>
<dbReference type="Pfam" id="PF00759">
    <property type="entry name" value="Glyco_hydro_9"/>
    <property type="match status" value="1"/>
</dbReference>
<reference evidence="10 11" key="1">
    <citation type="submission" date="2018-10" db="EMBL/GenBank/DDBJ databases">
        <title>A high-quality apple genome assembly.</title>
        <authorList>
            <person name="Hu J."/>
        </authorList>
    </citation>
    <scope>NUCLEOTIDE SEQUENCE [LARGE SCALE GENOMIC DNA]</scope>
    <source>
        <strain evidence="11">cv. HFTH1</strain>
        <tissue evidence="10">Young leaf</tissue>
    </source>
</reference>
<accession>A0A498JH51</accession>
<evidence type="ECO:0000256" key="7">
    <source>
        <dbReference type="ARBA" id="ARBA00023295"/>
    </source>
</evidence>
<evidence type="ECO:0000256" key="3">
    <source>
        <dbReference type="ARBA" id="ARBA00012601"/>
    </source>
</evidence>
<dbReference type="GO" id="GO:0030245">
    <property type="term" value="P:cellulose catabolic process"/>
    <property type="evidence" value="ECO:0007669"/>
    <property type="project" value="UniProtKB-KW"/>
</dbReference>
<keyword evidence="8" id="KW-0624">Polysaccharide degradation</keyword>
<dbReference type="PANTHER" id="PTHR22298">
    <property type="entry name" value="ENDO-1,4-BETA-GLUCANASE"/>
    <property type="match status" value="1"/>
</dbReference>
<dbReference type="Gene3D" id="1.50.10.10">
    <property type="match status" value="1"/>
</dbReference>
<keyword evidence="6" id="KW-0119">Carbohydrate metabolism</keyword>
<keyword evidence="5" id="KW-0136">Cellulose degradation</keyword>
<dbReference type="InterPro" id="IPR001701">
    <property type="entry name" value="Glyco_hydro_9"/>
</dbReference>
<comment type="catalytic activity">
    <reaction evidence="1">
        <text>Endohydrolysis of (1-&gt;4)-beta-D-glucosidic linkages in cellulose, lichenin and cereal beta-D-glucans.</text>
        <dbReference type="EC" id="3.2.1.4"/>
    </reaction>
</comment>
<dbReference type="STRING" id="3750.A0A498JH51"/>
<dbReference type="InterPro" id="IPR008928">
    <property type="entry name" value="6-hairpin_glycosidase_sf"/>
</dbReference>
<gene>
    <name evidence="10" type="ORF">DVH24_023899</name>
</gene>
<dbReference type="Proteomes" id="UP000290289">
    <property type="component" value="Chromosome 7"/>
</dbReference>
<organism evidence="10 11">
    <name type="scientific">Malus domestica</name>
    <name type="common">Apple</name>
    <name type="synonym">Pyrus malus</name>
    <dbReference type="NCBI Taxonomy" id="3750"/>
    <lineage>
        <taxon>Eukaryota</taxon>
        <taxon>Viridiplantae</taxon>
        <taxon>Streptophyta</taxon>
        <taxon>Embryophyta</taxon>
        <taxon>Tracheophyta</taxon>
        <taxon>Spermatophyta</taxon>
        <taxon>Magnoliopsida</taxon>
        <taxon>eudicotyledons</taxon>
        <taxon>Gunneridae</taxon>
        <taxon>Pentapetalae</taxon>
        <taxon>rosids</taxon>
        <taxon>fabids</taxon>
        <taxon>Rosales</taxon>
        <taxon>Rosaceae</taxon>
        <taxon>Amygdaloideae</taxon>
        <taxon>Maleae</taxon>
        <taxon>Malus</taxon>
    </lineage>
</organism>
<keyword evidence="7" id="KW-0326">Glycosidase</keyword>
<comment type="caution">
    <text evidence="10">The sequence shown here is derived from an EMBL/GenBank/DDBJ whole genome shotgun (WGS) entry which is preliminary data.</text>
</comment>
<evidence type="ECO:0000313" key="10">
    <source>
        <dbReference type="EMBL" id="RXH94215.1"/>
    </source>
</evidence>
<proteinExistence type="inferred from homology"/>
<evidence type="ECO:0000256" key="6">
    <source>
        <dbReference type="ARBA" id="ARBA00023277"/>
    </source>
</evidence>